<dbReference type="AlphaFoldDB" id="A0A9E8NHT7"/>
<reference evidence="5" key="1">
    <citation type="submission" date="2022-11" db="EMBL/GenBank/DDBJ databases">
        <title>Dyadobacter pollutisoli sp. nov., isolated from plastic dumped soil.</title>
        <authorList>
            <person name="Kim J.M."/>
            <person name="Kim K.R."/>
            <person name="Lee J.K."/>
            <person name="Hao L."/>
            <person name="Jeon C.O."/>
        </authorList>
    </citation>
    <scope>NUCLEOTIDE SEQUENCE</scope>
    <source>
        <strain evidence="5">U1</strain>
    </source>
</reference>
<dbReference type="PANTHER" id="PTHR42885:SF1">
    <property type="entry name" value="THREONINE-PHOSPHATE DECARBOXYLASE"/>
    <property type="match status" value="1"/>
</dbReference>
<name>A0A9E8NHT7_9BACT</name>
<evidence type="ECO:0000256" key="2">
    <source>
        <dbReference type="ARBA" id="ARBA00022898"/>
    </source>
</evidence>
<dbReference type="Gene3D" id="3.90.1150.10">
    <property type="entry name" value="Aspartate Aminotransferase, domain 1"/>
    <property type="match status" value="1"/>
</dbReference>
<sequence>MLHGHGDDGYKYGREILADFSTNVWHGREPAGMKQYVFERWNHVNRYPEVVSESLRERVAAHHNCTVNEVIVCNGAAESIYLIAQLFTGKKSTIVIPAFSEYEDSCLIFDHEVSFLSWKAALELPFLKSDLLFICNPNNPTGHVFPDLEYWLKLNPHCTFVIDEAFIDFTLDLKSIVPLVKRYPNLIVMRSLTKTYAIPGLRLGYMLAHEEIVNRIMAIKPPWTVNAMAAAAGEFIFANWSDIQLPIEKILEDKARFVLELKQNDAIQIEDSSTHFFIGKTMVKSARELKEFLLNNHGLLIRDAANFRSLTRQHFRIVTLSFQYNQLLIKALEEWKALYY</sequence>
<dbReference type="InterPro" id="IPR015422">
    <property type="entry name" value="PyrdxlP-dep_Trfase_small"/>
</dbReference>
<protein>
    <recommendedName>
        <fullName evidence="3">Aminotransferase</fullName>
        <ecNumber evidence="3">2.6.1.-</ecNumber>
    </recommendedName>
</protein>
<evidence type="ECO:0000259" key="4">
    <source>
        <dbReference type="Pfam" id="PF00155"/>
    </source>
</evidence>
<dbReference type="CDD" id="cd00609">
    <property type="entry name" value="AAT_like"/>
    <property type="match status" value="1"/>
</dbReference>
<proteinExistence type="inferred from homology"/>
<evidence type="ECO:0000313" key="5">
    <source>
        <dbReference type="EMBL" id="WAC15262.1"/>
    </source>
</evidence>
<feature type="domain" description="Aminotransferase class I/classII large" evidence="4">
    <location>
        <begin position="43"/>
        <end position="330"/>
    </location>
</feature>
<dbReference type="RefSeq" id="WP_244823095.1">
    <property type="nucleotide sequence ID" value="NZ_CP112998.1"/>
</dbReference>
<dbReference type="KEGG" id="dpf:ON006_15105"/>
<dbReference type="EMBL" id="CP112998">
    <property type="protein sequence ID" value="WAC15262.1"/>
    <property type="molecule type" value="Genomic_DNA"/>
</dbReference>
<comment type="similarity">
    <text evidence="3">Belongs to the class-I pyridoxal-phosphate-dependent aminotransferase family.</text>
</comment>
<dbReference type="InterPro" id="IPR015421">
    <property type="entry name" value="PyrdxlP-dep_Trfase_major"/>
</dbReference>
<dbReference type="EC" id="2.6.1.-" evidence="3"/>
<dbReference type="Gene3D" id="3.40.640.10">
    <property type="entry name" value="Type I PLP-dependent aspartate aminotransferase-like (Major domain)"/>
    <property type="match status" value="1"/>
</dbReference>
<dbReference type="PROSITE" id="PS00105">
    <property type="entry name" value="AA_TRANSFER_CLASS_1"/>
    <property type="match status" value="1"/>
</dbReference>
<keyword evidence="6" id="KW-1185">Reference proteome</keyword>
<dbReference type="Pfam" id="PF00155">
    <property type="entry name" value="Aminotran_1_2"/>
    <property type="match status" value="1"/>
</dbReference>
<dbReference type="SUPFAM" id="SSF53383">
    <property type="entry name" value="PLP-dependent transferases"/>
    <property type="match status" value="1"/>
</dbReference>
<evidence type="ECO:0000256" key="3">
    <source>
        <dbReference type="RuleBase" id="RU000481"/>
    </source>
</evidence>
<dbReference type="GO" id="GO:0030170">
    <property type="term" value="F:pyridoxal phosphate binding"/>
    <property type="evidence" value="ECO:0007669"/>
    <property type="project" value="InterPro"/>
</dbReference>
<keyword evidence="3 5" id="KW-0032">Aminotransferase</keyword>
<keyword evidence="3" id="KW-0808">Transferase</keyword>
<organism evidence="5 6">
    <name type="scientific">Dyadobacter pollutisoli</name>
    <dbReference type="NCBI Taxonomy" id="2910158"/>
    <lineage>
        <taxon>Bacteria</taxon>
        <taxon>Pseudomonadati</taxon>
        <taxon>Bacteroidota</taxon>
        <taxon>Cytophagia</taxon>
        <taxon>Cytophagales</taxon>
        <taxon>Spirosomataceae</taxon>
        <taxon>Dyadobacter</taxon>
    </lineage>
</organism>
<accession>A0A9E8NHT7</accession>
<gene>
    <name evidence="5" type="ORF">ON006_15105</name>
</gene>
<evidence type="ECO:0000313" key="6">
    <source>
        <dbReference type="Proteomes" id="UP001164653"/>
    </source>
</evidence>
<dbReference type="InterPro" id="IPR004839">
    <property type="entry name" value="Aminotransferase_I/II_large"/>
</dbReference>
<dbReference type="GO" id="GO:0008483">
    <property type="term" value="F:transaminase activity"/>
    <property type="evidence" value="ECO:0007669"/>
    <property type="project" value="UniProtKB-KW"/>
</dbReference>
<dbReference type="PANTHER" id="PTHR42885">
    <property type="entry name" value="HISTIDINOL-PHOSPHATE AMINOTRANSFERASE-RELATED"/>
    <property type="match status" value="1"/>
</dbReference>
<dbReference type="InterPro" id="IPR004838">
    <property type="entry name" value="NHTrfase_class1_PyrdxlP-BS"/>
</dbReference>
<comment type="cofactor">
    <cofactor evidence="1 3">
        <name>pyridoxal 5'-phosphate</name>
        <dbReference type="ChEBI" id="CHEBI:597326"/>
    </cofactor>
</comment>
<dbReference type="Proteomes" id="UP001164653">
    <property type="component" value="Chromosome"/>
</dbReference>
<dbReference type="InterPro" id="IPR015424">
    <property type="entry name" value="PyrdxlP-dep_Trfase"/>
</dbReference>
<keyword evidence="2" id="KW-0663">Pyridoxal phosphate</keyword>
<evidence type="ECO:0000256" key="1">
    <source>
        <dbReference type="ARBA" id="ARBA00001933"/>
    </source>
</evidence>